<keyword evidence="2 3" id="KW-0040">ANK repeat</keyword>
<keyword evidence="1" id="KW-0677">Repeat</keyword>
<evidence type="ECO:0000256" key="2">
    <source>
        <dbReference type="ARBA" id="ARBA00023043"/>
    </source>
</evidence>
<proteinExistence type="predicted"/>
<sequence length="538" mass="62274">MILKAIDRKMPPLRNSKYQNPKPRPSVEVLQKFAELDQRGASVNEYRKELYDYYSKEEWKTCYVPQLYAPWHGDDIFSKFSNYTKKIEELLDQDDSDWENIENDDQEDEKSSISSTNNQQQLFSDGNDTTSLKRKLDLTSQKQQLKGRFSSAKKLKLELLKAQLQERKEKELHDCLTENLESRFEYYCEHEIVRPGMDFFDDVRGGGHSIKLIFDFNKGFDPSEKPFAYTLGAHYWNRKCPEILALVDSSKHGFEAFTNVAKVLNMIVDMVDRKIFSLEEGLALNSILPMFTNDKLVMESVSSEERNEYFGYANWFYINFADMDSYPCLKVQFSVQDIDDIIEYNSVSISKSIFETDENVCMVKRGIVEEMPEIVPVSIPDHSPLGIILKSHKSRVILTKQVVTLHLDNEELFLKTAGMCEVESFKDYIAANPQFDILKKQAFEYAMWNNKLDNIRHLISLGYNLKGDGNLRSPLMDAVQYGFEEVVKILVENGAPLDDKDCENWTVLSIASKALLHSDMEKATRILQYLWDAGARIM</sequence>
<feature type="compositionally biased region" description="Acidic residues" evidence="4">
    <location>
        <begin position="95"/>
        <end position="108"/>
    </location>
</feature>
<reference evidence="5 6" key="1">
    <citation type="journal article" date="2010" name="Cell">
        <title>The genome of Naegleria gruberi illuminates early eukaryotic versatility.</title>
        <authorList>
            <person name="Fritz-Laylin L.K."/>
            <person name="Prochnik S.E."/>
            <person name="Ginger M.L."/>
            <person name="Dacks J.B."/>
            <person name="Carpenter M.L."/>
            <person name="Field M.C."/>
            <person name="Kuo A."/>
            <person name="Paredez A."/>
            <person name="Chapman J."/>
            <person name="Pham J."/>
            <person name="Shu S."/>
            <person name="Neupane R."/>
            <person name="Cipriano M."/>
            <person name="Mancuso J."/>
            <person name="Tu H."/>
            <person name="Salamov A."/>
            <person name="Lindquist E."/>
            <person name="Shapiro H."/>
            <person name="Lucas S."/>
            <person name="Grigoriev I.V."/>
            <person name="Cande W.Z."/>
            <person name="Fulton C."/>
            <person name="Rokhsar D.S."/>
            <person name="Dawson S.C."/>
        </authorList>
    </citation>
    <scope>NUCLEOTIDE SEQUENCE [LARGE SCALE GENOMIC DNA]</scope>
    <source>
        <strain evidence="5 6">NEG-M</strain>
    </source>
</reference>
<dbReference type="PANTHER" id="PTHR24126">
    <property type="entry name" value="ANKYRIN REPEAT, PH AND SEC7 DOMAIN CONTAINING PROTEIN SECG-RELATED"/>
    <property type="match status" value="1"/>
</dbReference>
<dbReference type="InterPro" id="IPR002110">
    <property type="entry name" value="Ankyrin_rpt"/>
</dbReference>
<keyword evidence="6" id="KW-1185">Reference proteome</keyword>
<dbReference type="EMBL" id="GG738864">
    <property type="protein sequence ID" value="EFC45222.1"/>
    <property type="molecule type" value="Genomic_DNA"/>
</dbReference>
<evidence type="ECO:0000256" key="1">
    <source>
        <dbReference type="ARBA" id="ARBA00022737"/>
    </source>
</evidence>
<dbReference type="PANTHER" id="PTHR24126:SF14">
    <property type="entry name" value="ANK_REP_REGION DOMAIN-CONTAINING PROTEIN"/>
    <property type="match status" value="1"/>
</dbReference>
<dbReference type="VEuPathDB" id="AmoebaDB:NAEGRDRAFT_48597"/>
<name>D2VDF0_NAEGR</name>
<dbReference type="OrthoDB" id="4772757at2759"/>
<dbReference type="SUPFAM" id="SSF48403">
    <property type="entry name" value="Ankyrin repeat"/>
    <property type="match status" value="1"/>
</dbReference>
<dbReference type="Pfam" id="PF12796">
    <property type="entry name" value="Ank_2"/>
    <property type="match status" value="1"/>
</dbReference>
<dbReference type="InParanoid" id="D2VDF0"/>
<dbReference type="KEGG" id="ngr:NAEGRDRAFT_48597"/>
<dbReference type="SMART" id="SM00248">
    <property type="entry name" value="ANK"/>
    <property type="match status" value="2"/>
</dbReference>
<feature type="region of interest" description="Disordered" evidence="4">
    <location>
        <begin position="95"/>
        <end position="129"/>
    </location>
</feature>
<evidence type="ECO:0000256" key="3">
    <source>
        <dbReference type="PROSITE-ProRule" id="PRU00023"/>
    </source>
</evidence>
<accession>D2VDF0</accession>
<dbReference type="Gene3D" id="1.25.40.20">
    <property type="entry name" value="Ankyrin repeat-containing domain"/>
    <property type="match status" value="1"/>
</dbReference>
<dbReference type="RefSeq" id="XP_002677966.1">
    <property type="nucleotide sequence ID" value="XM_002677920.1"/>
</dbReference>
<dbReference type="GeneID" id="8857082"/>
<dbReference type="OMA" id="ANWFYIN"/>
<evidence type="ECO:0000313" key="5">
    <source>
        <dbReference type="EMBL" id="EFC45222.1"/>
    </source>
</evidence>
<dbReference type="PROSITE" id="PS50088">
    <property type="entry name" value="ANK_REPEAT"/>
    <property type="match status" value="1"/>
</dbReference>
<dbReference type="Proteomes" id="UP000006671">
    <property type="component" value="Unassembled WGS sequence"/>
</dbReference>
<protein>
    <submittedName>
        <fullName evidence="5">Predicted protein</fullName>
    </submittedName>
</protein>
<dbReference type="PROSITE" id="PS50297">
    <property type="entry name" value="ANK_REP_REGION"/>
    <property type="match status" value="1"/>
</dbReference>
<evidence type="ECO:0000256" key="4">
    <source>
        <dbReference type="SAM" id="MobiDB-lite"/>
    </source>
</evidence>
<dbReference type="InterPro" id="IPR036770">
    <property type="entry name" value="Ankyrin_rpt-contain_sf"/>
</dbReference>
<evidence type="ECO:0000313" key="6">
    <source>
        <dbReference type="Proteomes" id="UP000006671"/>
    </source>
</evidence>
<dbReference type="AlphaFoldDB" id="D2VDF0"/>
<organism evidence="6">
    <name type="scientific">Naegleria gruberi</name>
    <name type="common">Amoeba</name>
    <dbReference type="NCBI Taxonomy" id="5762"/>
    <lineage>
        <taxon>Eukaryota</taxon>
        <taxon>Discoba</taxon>
        <taxon>Heterolobosea</taxon>
        <taxon>Tetramitia</taxon>
        <taxon>Eutetramitia</taxon>
        <taxon>Vahlkampfiidae</taxon>
        <taxon>Naegleria</taxon>
    </lineage>
</organism>
<feature type="compositionally biased region" description="Polar residues" evidence="4">
    <location>
        <begin position="112"/>
        <end position="129"/>
    </location>
</feature>
<gene>
    <name evidence="5" type="ORF">NAEGRDRAFT_48597</name>
</gene>
<feature type="repeat" description="ANK" evidence="3">
    <location>
        <begin position="470"/>
        <end position="502"/>
    </location>
</feature>